<dbReference type="Proteomes" id="UP000245119">
    <property type="component" value="Linkage Group LG1"/>
</dbReference>
<dbReference type="GO" id="GO:0003824">
    <property type="term" value="F:catalytic activity"/>
    <property type="evidence" value="ECO:0007669"/>
    <property type="project" value="InterPro"/>
</dbReference>
<dbReference type="Gene3D" id="3.80.30.20">
    <property type="entry name" value="tm_1862 like domain"/>
    <property type="match status" value="1"/>
</dbReference>
<organism evidence="2 3">
    <name type="scientific">Pomacea canaliculata</name>
    <name type="common">Golden apple snail</name>
    <dbReference type="NCBI Taxonomy" id="400727"/>
    <lineage>
        <taxon>Eukaryota</taxon>
        <taxon>Metazoa</taxon>
        <taxon>Spiralia</taxon>
        <taxon>Lophotrochozoa</taxon>
        <taxon>Mollusca</taxon>
        <taxon>Gastropoda</taxon>
        <taxon>Caenogastropoda</taxon>
        <taxon>Architaenioglossa</taxon>
        <taxon>Ampullarioidea</taxon>
        <taxon>Ampullariidae</taxon>
        <taxon>Pomacea</taxon>
    </lineage>
</organism>
<dbReference type="GO" id="GO:0051539">
    <property type="term" value="F:4 iron, 4 sulfur cluster binding"/>
    <property type="evidence" value="ECO:0007669"/>
    <property type="project" value="TreeGrafter"/>
</dbReference>
<dbReference type="PANTHER" id="PTHR13932">
    <property type="entry name" value="COPROPORPHYRINIGEN III OXIDASE"/>
    <property type="match status" value="1"/>
</dbReference>
<dbReference type="InterPro" id="IPR058240">
    <property type="entry name" value="rSAM_sf"/>
</dbReference>
<dbReference type="GO" id="GO:0005739">
    <property type="term" value="C:mitochondrion"/>
    <property type="evidence" value="ECO:0007669"/>
    <property type="project" value="TreeGrafter"/>
</dbReference>
<dbReference type="InterPro" id="IPR034505">
    <property type="entry name" value="Coproporphyrinogen-III_oxidase"/>
</dbReference>
<name>A0A2T7PXS6_POMCA</name>
<reference evidence="2 3" key="1">
    <citation type="submission" date="2018-04" db="EMBL/GenBank/DDBJ databases">
        <title>The genome of golden apple snail Pomacea canaliculata provides insight into stress tolerance and invasive adaptation.</title>
        <authorList>
            <person name="Liu C."/>
            <person name="Liu B."/>
            <person name="Ren Y."/>
            <person name="Zhang Y."/>
            <person name="Wang H."/>
            <person name="Li S."/>
            <person name="Jiang F."/>
            <person name="Yin L."/>
            <person name="Zhang G."/>
            <person name="Qian W."/>
            <person name="Fan W."/>
        </authorList>
    </citation>
    <scope>NUCLEOTIDE SEQUENCE [LARGE SCALE GENOMIC DNA]</scope>
    <source>
        <strain evidence="2">SZHN2017</strain>
        <tissue evidence="2">Muscle</tissue>
    </source>
</reference>
<sequence>MQPETEISMEINPTNLETQKLLEFKHAGINRASIGVQTLNDDALKILGRDHTSSDSLRCLKEAVQIFSGHVSVDMIFGFPWTYFKTLAEGVKAGLPDSDEVADMYLAAVEILKEKGFEQYEVSNFAKNDNYCLHNIAYWTGQQYLGVGPGSHGRVWCHKATSTKPQREARVQTLEPENWLWEVEQFGHATRRRVVQSTQDM</sequence>
<evidence type="ECO:0000259" key="1">
    <source>
        <dbReference type="Pfam" id="PF04055"/>
    </source>
</evidence>
<gene>
    <name evidence="2" type="ORF">C0Q70_00835</name>
</gene>
<keyword evidence="3" id="KW-1185">Reference proteome</keyword>
<dbReference type="AlphaFoldDB" id="A0A2T7PXS6"/>
<dbReference type="GO" id="GO:0006779">
    <property type="term" value="P:porphyrin-containing compound biosynthetic process"/>
    <property type="evidence" value="ECO:0007669"/>
    <property type="project" value="TreeGrafter"/>
</dbReference>
<dbReference type="InterPro" id="IPR007197">
    <property type="entry name" value="rSAM"/>
</dbReference>
<dbReference type="EMBL" id="PZQS01000001">
    <property type="protein sequence ID" value="PVD38224.1"/>
    <property type="molecule type" value="Genomic_DNA"/>
</dbReference>
<evidence type="ECO:0000313" key="3">
    <source>
        <dbReference type="Proteomes" id="UP000245119"/>
    </source>
</evidence>
<feature type="domain" description="Radical SAM core" evidence="1">
    <location>
        <begin position="3"/>
        <end position="80"/>
    </location>
</feature>
<dbReference type="OrthoDB" id="431409at2759"/>
<evidence type="ECO:0000313" key="2">
    <source>
        <dbReference type="EMBL" id="PVD38224.1"/>
    </source>
</evidence>
<dbReference type="Pfam" id="PF04055">
    <property type="entry name" value="Radical_SAM"/>
    <property type="match status" value="1"/>
</dbReference>
<dbReference type="InterPro" id="IPR023404">
    <property type="entry name" value="rSAM_horseshoe"/>
</dbReference>
<protein>
    <recommendedName>
        <fullName evidence="1">Radical SAM core domain-containing protein</fullName>
    </recommendedName>
</protein>
<proteinExistence type="predicted"/>
<comment type="caution">
    <text evidence="2">The sequence shown here is derived from an EMBL/GenBank/DDBJ whole genome shotgun (WGS) entry which is preliminary data.</text>
</comment>
<dbReference type="STRING" id="400727.A0A2T7PXS6"/>
<dbReference type="SUPFAM" id="SSF102114">
    <property type="entry name" value="Radical SAM enzymes"/>
    <property type="match status" value="1"/>
</dbReference>
<dbReference type="PANTHER" id="PTHR13932:SF5">
    <property type="entry name" value="RADICAL S-ADENOSYL METHIONINE DOMAIN-CONTAINING PROTEIN 1, MITOCHONDRIAL"/>
    <property type="match status" value="1"/>
</dbReference>
<accession>A0A2T7PXS6</accession>